<evidence type="ECO:0000313" key="9">
    <source>
        <dbReference type="EMBL" id="RIJ26691.1"/>
    </source>
</evidence>
<dbReference type="UniPathway" id="UPA00098">
    <property type="reaction ID" value="UER00361"/>
</dbReference>
<keyword evidence="10" id="KW-1185">Reference proteome</keyword>
<keyword evidence="2 4" id="KW-0521">NADP</keyword>
<comment type="function">
    <text evidence="4">Catalyzes the reduction of 1-pyrroline-5-carboxylate (PCA) to L-proline.</text>
</comment>
<comment type="similarity">
    <text evidence="1 4">Belongs to the pyrroline-5-carboxylate reductase family.</text>
</comment>
<feature type="domain" description="Pyrroline-5-carboxylate reductase dimerisation" evidence="8">
    <location>
        <begin position="160"/>
        <end position="265"/>
    </location>
</feature>
<dbReference type="InterPro" id="IPR008927">
    <property type="entry name" value="6-PGluconate_DH-like_C_sf"/>
</dbReference>
<dbReference type="HAMAP" id="MF_01925">
    <property type="entry name" value="P5C_reductase"/>
    <property type="match status" value="1"/>
</dbReference>
<dbReference type="EMBL" id="QWFX01000016">
    <property type="protein sequence ID" value="RIJ26691.1"/>
    <property type="molecule type" value="Genomic_DNA"/>
</dbReference>
<dbReference type="Proteomes" id="UP000266385">
    <property type="component" value="Unassembled WGS sequence"/>
</dbReference>
<dbReference type="InterPro" id="IPR029036">
    <property type="entry name" value="P5CR_dimer"/>
</dbReference>
<feature type="binding site" evidence="6">
    <location>
        <begin position="11"/>
        <end position="16"/>
    </location>
    <ligand>
        <name>NADP(+)</name>
        <dbReference type="ChEBI" id="CHEBI:58349"/>
    </ligand>
</feature>
<dbReference type="Gene3D" id="3.40.50.720">
    <property type="entry name" value="NAD(P)-binding Rossmann-like Domain"/>
    <property type="match status" value="1"/>
</dbReference>
<sequence length="268" mass="27301">MAKPEPGITLIGGGRMGSALAGGWIKAGQSGPIAIHDPGPSDLLKGWQADGKIALNPAPEPASTLVVAVKPQVFGSIADDIRKHVGPDTLVLSIMAGITLDGLSRTLQTKRVARAMPNTPGLVGKGMTLLCLPDDASSEDAAYLKELLTPLGDVEGPIGEDKISAATAISGCGPAYAFLLAEVMAAAGKAHGLDEALALRLAKKTVEGAGALMMDAAEPPSKLRENVTSPGGVTKAALDVLMREGAMPSLMEEAVGAAIKRDRELSGD</sequence>
<evidence type="ECO:0000256" key="2">
    <source>
        <dbReference type="ARBA" id="ARBA00022857"/>
    </source>
</evidence>
<proteinExistence type="inferred from homology"/>
<organism evidence="9 10">
    <name type="scientific">Henriciella mobilis</name>
    <dbReference type="NCBI Taxonomy" id="2305467"/>
    <lineage>
        <taxon>Bacteria</taxon>
        <taxon>Pseudomonadati</taxon>
        <taxon>Pseudomonadota</taxon>
        <taxon>Alphaproteobacteria</taxon>
        <taxon>Hyphomonadales</taxon>
        <taxon>Hyphomonadaceae</taxon>
        <taxon>Henriciella</taxon>
    </lineage>
</organism>
<accession>A0A399R886</accession>
<feature type="domain" description="Pyrroline-5-carboxylate reductase catalytic N-terminal" evidence="7">
    <location>
        <begin position="8"/>
        <end position="97"/>
    </location>
</feature>
<keyword evidence="4" id="KW-0641">Proline biosynthesis</keyword>
<evidence type="ECO:0000259" key="7">
    <source>
        <dbReference type="Pfam" id="PF03807"/>
    </source>
</evidence>
<evidence type="ECO:0000256" key="5">
    <source>
        <dbReference type="NCBIfam" id="TIGR00112"/>
    </source>
</evidence>
<dbReference type="AlphaFoldDB" id="A0A399R886"/>
<dbReference type="PIRSF" id="PIRSF000193">
    <property type="entry name" value="Pyrrol-5-carb_rd"/>
    <property type="match status" value="1"/>
</dbReference>
<comment type="caution">
    <text evidence="9">The sequence shown here is derived from an EMBL/GenBank/DDBJ whole genome shotgun (WGS) entry which is preliminary data.</text>
</comment>
<dbReference type="InterPro" id="IPR028939">
    <property type="entry name" value="P5C_Rdtase_cat_N"/>
</dbReference>
<dbReference type="NCBIfam" id="TIGR00112">
    <property type="entry name" value="proC"/>
    <property type="match status" value="1"/>
</dbReference>
<evidence type="ECO:0000313" key="10">
    <source>
        <dbReference type="Proteomes" id="UP000266385"/>
    </source>
</evidence>
<keyword evidence="4" id="KW-0028">Amino-acid biosynthesis</keyword>
<dbReference type="GO" id="GO:0005737">
    <property type="term" value="C:cytoplasm"/>
    <property type="evidence" value="ECO:0007669"/>
    <property type="project" value="UniProtKB-SubCell"/>
</dbReference>
<dbReference type="Pfam" id="PF14748">
    <property type="entry name" value="P5CR_dimer"/>
    <property type="match status" value="1"/>
</dbReference>
<keyword evidence="4" id="KW-0963">Cytoplasm</keyword>
<evidence type="ECO:0000259" key="8">
    <source>
        <dbReference type="Pfam" id="PF14748"/>
    </source>
</evidence>
<dbReference type="GO" id="GO:0055129">
    <property type="term" value="P:L-proline biosynthetic process"/>
    <property type="evidence" value="ECO:0007669"/>
    <property type="project" value="UniProtKB-UniRule"/>
</dbReference>
<evidence type="ECO:0000256" key="1">
    <source>
        <dbReference type="ARBA" id="ARBA00005525"/>
    </source>
</evidence>
<dbReference type="Gene3D" id="1.10.3730.10">
    <property type="entry name" value="ProC C-terminal domain-like"/>
    <property type="match status" value="1"/>
</dbReference>
<comment type="pathway">
    <text evidence="4">Amino-acid biosynthesis; L-proline biosynthesis; L-proline from L-glutamate 5-semialdehyde: step 1/1.</text>
</comment>
<dbReference type="PANTHER" id="PTHR11645">
    <property type="entry name" value="PYRROLINE-5-CARBOXYLATE REDUCTASE"/>
    <property type="match status" value="1"/>
</dbReference>
<dbReference type="SUPFAM" id="SSF48179">
    <property type="entry name" value="6-phosphogluconate dehydrogenase C-terminal domain-like"/>
    <property type="match status" value="1"/>
</dbReference>
<comment type="subcellular location">
    <subcellularLocation>
        <location evidence="4">Cytoplasm</location>
    </subcellularLocation>
</comment>
<dbReference type="EC" id="1.5.1.2" evidence="4 5"/>
<keyword evidence="3 4" id="KW-0560">Oxidoreductase</keyword>
<comment type="catalytic activity">
    <reaction evidence="4">
        <text>L-proline + NAD(+) = (S)-1-pyrroline-5-carboxylate + NADH + 2 H(+)</text>
        <dbReference type="Rhea" id="RHEA:14105"/>
        <dbReference type="ChEBI" id="CHEBI:15378"/>
        <dbReference type="ChEBI" id="CHEBI:17388"/>
        <dbReference type="ChEBI" id="CHEBI:57540"/>
        <dbReference type="ChEBI" id="CHEBI:57945"/>
        <dbReference type="ChEBI" id="CHEBI:60039"/>
        <dbReference type="EC" id="1.5.1.2"/>
    </reaction>
</comment>
<dbReference type="FunFam" id="1.10.3730.10:FF:000001">
    <property type="entry name" value="Pyrroline-5-carboxylate reductase"/>
    <property type="match status" value="1"/>
</dbReference>
<evidence type="ECO:0000256" key="3">
    <source>
        <dbReference type="ARBA" id="ARBA00023002"/>
    </source>
</evidence>
<dbReference type="RefSeq" id="WP_119377585.1">
    <property type="nucleotide sequence ID" value="NZ_QWFX01000016.1"/>
</dbReference>
<dbReference type="InterPro" id="IPR000304">
    <property type="entry name" value="Pyrroline-COOH_reductase"/>
</dbReference>
<dbReference type="GO" id="GO:0004735">
    <property type="term" value="F:pyrroline-5-carboxylate reductase activity"/>
    <property type="evidence" value="ECO:0007669"/>
    <property type="project" value="UniProtKB-UniRule"/>
</dbReference>
<dbReference type="OrthoDB" id="9805754at2"/>
<comment type="catalytic activity">
    <reaction evidence="4">
        <text>L-proline + NADP(+) = (S)-1-pyrroline-5-carboxylate + NADPH + 2 H(+)</text>
        <dbReference type="Rhea" id="RHEA:14109"/>
        <dbReference type="ChEBI" id="CHEBI:15378"/>
        <dbReference type="ChEBI" id="CHEBI:17388"/>
        <dbReference type="ChEBI" id="CHEBI:57783"/>
        <dbReference type="ChEBI" id="CHEBI:58349"/>
        <dbReference type="ChEBI" id="CHEBI:60039"/>
        <dbReference type="EC" id="1.5.1.2"/>
    </reaction>
</comment>
<evidence type="ECO:0000256" key="4">
    <source>
        <dbReference type="HAMAP-Rule" id="MF_01925"/>
    </source>
</evidence>
<name>A0A399R886_9PROT</name>
<dbReference type="PANTHER" id="PTHR11645:SF0">
    <property type="entry name" value="PYRROLINE-5-CARBOXYLATE REDUCTASE 3"/>
    <property type="match status" value="1"/>
</dbReference>
<dbReference type="InterPro" id="IPR036291">
    <property type="entry name" value="NAD(P)-bd_dom_sf"/>
</dbReference>
<dbReference type="Pfam" id="PF03807">
    <property type="entry name" value="F420_oxidored"/>
    <property type="match status" value="1"/>
</dbReference>
<gene>
    <name evidence="4" type="primary">proC</name>
    <name evidence="9" type="ORF">D1223_17230</name>
</gene>
<protein>
    <recommendedName>
        <fullName evidence="4 5">Pyrroline-5-carboxylate reductase</fullName>
        <shortName evidence="4">P5C reductase</shortName>
        <shortName evidence="4">P5CR</shortName>
        <ecNumber evidence="4 5">1.5.1.2</ecNumber>
    </recommendedName>
    <alternativeName>
        <fullName evidence="4">PCA reductase</fullName>
    </alternativeName>
</protein>
<dbReference type="SUPFAM" id="SSF51735">
    <property type="entry name" value="NAD(P)-binding Rossmann-fold domains"/>
    <property type="match status" value="1"/>
</dbReference>
<reference evidence="9 10" key="1">
    <citation type="submission" date="2018-08" db="EMBL/GenBank/DDBJ databases">
        <title>Henriciella mobilis sp. nov., isolated from seawater.</title>
        <authorList>
            <person name="Cheng H."/>
            <person name="Wu Y.-H."/>
            <person name="Xu X.-W."/>
            <person name="Guo L.-L."/>
        </authorList>
    </citation>
    <scope>NUCLEOTIDE SEQUENCE [LARGE SCALE GENOMIC DNA]</scope>
    <source>
        <strain evidence="9 10">JN25</strain>
    </source>
</reference>
<feature type="binding site" evidence="6">
    <location>
        <begin position="68"/>
        <end position="71"/>
    </location>
    <ligand>
        <name>NADP(+)</name>
        <dbReference type="ChEBI" id="CHEBI:58349"/>
    </ligand>
</feature>
<evidence type="ECO:0000256" key="6">
    <source>
        <dbReference type="PIRSR" id="PIRSR000193-1"/>
    </source>
</evidence>